<feature type="compositionally biased region" description="Low complexity" evidence="1">
    <location>
        <begin position="398"/>
        <end position="407"/>
    </location>
</feature>
<reference evidence="2" key="2">
    <citation type="submission" date="2021-10" db="EMBL/GenBank/DDBJ databases">
        <title>Phylogenomics reveals ancestral predisposition of the termite-cultivated fungus Termitomyces towards a domesticated lifestyle.</title>
        <authorList>
            <person name="Auxier B."/>
            <person name="Grum-Grzhimaylo A."/>
            <person name="Cardenas M.E."/>
            <person name="Lodge J.D."/>
            <person name="Laessoe T."/>
            <person name="Pedersen O."/>
            <person name="Smith M.E."/>
            <person name="Kuyper T.W."/>
            <person name="Franco-Molano E.A."/>
            <person name="Baroni T.J."/>
            <person name="Aanen D.K."/>
        </authorList>
    </citation>
    <scope>NUCLEOTIDE SEQUENCE</scope>
    <source>
        <strain evidence="2">D49</strain>
    </source>
</reference>
<name>A0A9P7FQE2_9AGAR</name>
<evidence type="ECO:0000313" key="2">
    <source>
        <dbReference type="EMBL" id="KAG5636263.1"/>
    </source>
</evidence>
<keyword evidence="3" id="KW-1185">Reference proteome</keyword>
<dbReference type="EMBL" id="JABCKI010005955">
    <property type="protein sequence ID" value="KAG5636263.1"/>
    <property type="molecule type" value="Genomic_DNA"/>
</dbReference>
<feature type="compositionally biased region" description="Basic and acidic residues" evidence="1">
    <location>
        <begin position="182"/>
        <end position="192"/>
    </location>
</feature>
<organism evidence="2 3">
    <name type="scientific">Sphagnurus paluster</name>
    <dbReference type="NCBI Taxonomy" id="117069"/>
    <lineage>
        <taxon>Eukaryota</taxon>
        <taxon>Fungi</taxon>
        <taxon>Dikarya</taxon>
        <taxon>Basidiomycota</taxon>
        <taxon>Agaricomycotina</taxon>
        <taxon>Agaricomycetes</taxon>
        <taxon>Agaricomycetidae</taxon>
        <taxon>Agaricales</taxon>
        <taxon>Tricholomatineae</taxon>
        <taxon>Lyophyllaceae</taxon>
        <taxon>Sphagnurus</taxon>
    </lineage>
</organism>
<evidence type="ECO:0000256" key="1">
    <source>
        <dbReference type="SAM" id="MobiDB-lite"/>
    </source>
</evidence>
<feature type="region of interest" description="Disordered" evidence="1">
    <location>
        <begin position="55"/>
        <end position="80"/>
    </location>
</feature>
<feature type="compositionally biased region" description="Low complexity" evidence="1">
    <location>
        <begin position="566"/>
        <end position="579"/>
    </location>
</feature>
<gene>
    <name evidence="2" type="ORF">H0H81_008619</name>
</gene>
<feature type="compositionally biased region" description="Polar residues" evidence="1">
    <location>
        <begin position="347"/>
        <end position="363"/>
    </location>
</feature>
<feature type="compositionally biased region" description="Basic residues" evidence="1">
    <location>
        <begin position="1"/>
        <end position="13"/>
    </location>
</feature>
<feature type="compositionally biased region" description="Polar residues" evidence="1">
    <location>
        <begin position="306"/>
        <end position="315"/>
    </location>
</feature>
<dbReference type="OrthoDB" id="3218262at2759"/>
<feature type="compositionally biased region" description="Pro residues" evidence="1">
    <location>
        <begin position="491"/>
        <end position="501"/>
    </location>
</feature>
<dbReference type="Proteomes" id="UP000717328">
    <property type="component" value="Unassembled WGS sequence"/>
</dbReference>
<feature type="compositionally biased region" description="Polar residues" evidence="1">
    <location>
        <begin position="552"/>
        <end position="565"/>
    </location>
</feature>
<accession>A0A9P7FQE2</accession>
<feature type="compositionally biased region" description="Polar residues" evidence="1">
    <location>
        <begin position="256"/>
        <end position="270"/>
    </location>
</feature>
<comment type="caution">
    <text evidence="2">The sequence shown here is derived from an EMBL/GenBank/DDBJ whole genome shotgun (WGS) entry which is preliminary data.</text>
</comment>
<feature type="compositionally biased region" description="Pro residues" evidence="1">
    <location>
        <begin position="434"/>
        <end position="444"/>
    </location>
</feature>
<feature type="region of interest" description="Disordered" evidence="1">
    <location>
        <begin position="168"/>
        <end position="450"/>
    </location>
</feature>
<dbReference type="AlphaFoldDB" id="A0A9P7FQE2"/>
<feature type="region of interest" description="Disordered" evidence="1">
    <location>
        <begin position="1"/>
        <end position="36"/>
    </location>
</feature>
<feature type="region of interest" description="Disordered" evidence="1">
    <location>
        <begin position="462"/>
        <end position="592"/>
    </location>
</feature>
<feature type="region of interest" description="Disordered" evidence="1">
    <location>
        <begin position="606"/>
        <end position="628"/>
    </location>
</feature>
<proteinExistence type="predicted"/>
<sequence>MSSKHARKSRTRSSTKTTTPMLNATARSGPGARAQVPTTYLENLTKERINLDRIFQEVPSSRSGSPVEGQDSAASKARADTLRRKVEEAFKYANGDPADGKWSTVADLLQLKTAMRTRWLGTTTEGKMPESSLGWVNAATELEWEEWEARRKQELILKEKVQSWQQKVEPASVVTISQDPVEPPRRAKKAEPSKVQPKKILRDGSGRNSSALNFPVVKRSSLTVIGKPKPSQEQPVAGPSKYFAAARPHDIEEISETSPSNNPKPSNIDSGASRDPTPANASSAPIKPRRDIQDLSEMSFLPPSFPSQLQTSTPTGKRHKPPPIVLAPTSSPLSSPPPTQVLERRQTAMQPTSSLSGVPSTPTRHPKPRQPSLRIRPREKRARSITPPRVFKKARLTPSVAASTSEAPAPPSIPSHSPGKPTDPDPVLATGTPPQAPLPPPPPKLTDLLASSKKLKAVSVSLAAFSPRVTKSRKITATVLQPEPDVSLQPQPAPEPAPASTPIPASVSVGSVGSEPAVAPEPEPEPEPEPAPPPPAVSTPASDDVYEPLNDVRSTPRQGSSTRNYPSSPARSLSSLAASDSDDDEEQQAGAGLGLDLDLGAVDLGLSGFAPPFTSTKATGGAGGGWAGYNSQFDVDGKVDVLSKFMERDVEFDVDGWLRDPSVEVESQ</sequence>
<evidence type="ECO:0000313" key="3">
    <source>
        <dbReference type="Proteomes" id="UP000717328"/>
    </source>
</evidence>
<reference evidence="2" key="1">
    <citation type="submission" date="2021-02" db="EMBL/GenBank/DDBJ databases">
        <authorList>
            <person name="Nieuwenhuis M."/>
            <person name="Van De Peppel L.J.J."/>
        </authorList>
    </citation>
    <scope>NUCLEOTIDE SEQUENCE</scope>
    <source>
        <strain evidence="2">D49</strain>
    </source>
</reference>
<protein>
    <submittedName>
        <fullName evidence="2">Uncharacterized protein</fullName>
    </submittedName>
</protein>